<evidence type="ECO:0000259" key="3">
    <source>
        <dbReference type="PROSITE" id="PS50089"/>
    </source>
</evidence>
<dbReference type="GO" id="GO:0008270">
    <property type="term" value="F:zinc ion binding"/>
    <property type="evidence" value="ECO:0007669"/>
    <property type="project" value="UniProtKB-KW"/>
</dbReference>
<evidence type="ECO:0000256" key="1">
    <source>
        <dbReference type="PROSITE-ProRule" id="PRU00175"/>
    </source>
</evidence>
<organism evidence="4">
    <name type="scientific">Edafosvirus sp</name>
    <dbReference type="NCBI Taxonomy" id="2487765"/>
    <lineage>
        <taxon>Viruses</taxon>
        <taxon>Varidnaviria</taxon>
        <taxon>Bamfordvirae</taxon>
        <taxon>Nucleocytoviricota</taxon>
        <taxon>Megaviricetes</taxon>
        <taxon>Imitervirales</taxon>
        <taxon>Mimiviridae</taxon>
        <taxon>Klosneuvirinae</taxon>
    </lineage>
</organism>
<dbReference type="SUPFAM" id="SSF57850">
    <property type="entry name" value="RING/U-box"/>
    <property type="match status" value="1"/>
</dbReference>
<feature type="compositionally biased region" description="Low complexity" evidence="2">
    <location>
        <begin position="342"/>
        <end position="369"/>
    </location>
</feature>
<dbReference type="InterPro" id="IPR013083">
    <property type="entry name" value="Znf_RING/FYVE/PHD"/>
</dbReference>
<proteinExistence type="predicted"/>
<dbReference type="Gene3D" id="3.30.40.10">
    <property type="entry name" value="Zinc/RING finger domain, C3HC4 (zinc finger)"/>
    <property type="match status" value="1"/>
</dbReference>
<gene>
    <name evidence="4" type="ORF">Edafosvirus3_93</name>
</gene>
<feature type="domain" description="RING-type" evidence="3">
    <location>
        <begin position="532"/>
        <end position="571"/>
    </location>
</feature>
<dbReference type="Pfam" id="PF13920">
    <property type="entry name" value="zf-C3HC4_3"/>
    <property type="match status" value="1"/>
</dbReference>
<evidence type="ECO:0000256" key="2">
    <source>
        <dbReference type="SAM" id="MobiDB-lite"/>
    </source>
</evidence>
<dbReference type="InterPro" id="IPR055730">
    <property type="entry name" value="P11_C"/>
</dbReference>
<name>A0A3G4ZT06_9VIRU</name>
<dbReference type="InterPro" id="IPR001841">
    <property type="entry name" value="Znf_RING"/>
</dbReference>
<reference evidence="4" key="1">
    <citation type="submission" date="2018-10" db="EMBL/GenBank/DDBJ databases">
        <title>Hidden diversity of soil giant viruses.</title>
        <authorList>
            <person name="Schulz F."/>
            <person name="Alteio L."/>
            <person name="Goudeau D."/>
            <person name="Ryan E.M."/>
            <person name="Malmstrom R.R."/>
            <person name="Blanchard J."/>
            <person name="Woyke T."/>
        </authorList>
    </citation>
    <scope>NUCLEOTIDE SEQUENCE</scope>
    <source>
        <strain evidence="4">EDV1</strain>
    </source>
</reference>
<evidence type="ECO:0000313" key="4">
    <source>
        <dbReference type="EMBL" id="AYV78015.1"/>
    </source>
</evidence>
<dbReference type="EMBL" id="MK072068">
    <property type="protein sequence ID" value="AYV78015.1"/>
    <property type="molecule type" value="Genomic_DNA"/>
</dbReference>
<accession>A0A3G4ZT06</accession>
<keyword evidence="1" id="KW-0479">Metal-binding</keyword>
<keyword evidence="1" id="KW-0862">Zinc</keyword>
<protein>
    <recommendedName>
        <fullName evidence="3">RING-type domain-containing protein</fullName>
    </recommendedName>
</protein>
<dbReference type="Pfam" id="PF23983">
    <property type="entry name" value="P11_C"/>
    <property type="match status" value="1"/>
</dbReference>
<dbReference type="Gene3D" id="1.20.5.320">
    <property type="entry name" value="6-Phosphogluconate Dehydrogenase, domain 3"/>
    <property type="match status" value="1"/>
</dbReference>
<feature type="region of interest" description="Disordered" evidence="2">
    <location>
        <begin position="338"/>
        <end position="387"/>
    </location>
</feature>
<dbReference type="PROSITE" id="PS50089">
    <property type="entry name" value="ZF_RING_2"/>
    <property type="match status" value="1"/>
</dbReference>
<sequence>MLDSKYFTTIYSEDFNNYKYTIVQPKGNPMILFSKVDGTPIASLHMKPTNTDHKAIITKRTDKSPDVDFQGIMTKGDEEFSFVISNLTNHHIYFNILKEDQTAVNRVNDLGPYVSYEVVADMKDDGALILSYIKKSPTDTETKTEYVTVKKAEEKNEYKGTYYYISVVPENKPEQCDLFKETVWACVDMFSMRKPIEIPKPIFHPASIAPNPDWFSSLEDGAETNGIRNRHLIHLNQPIGINSIGSSLKHPSYDLRGSPPNPTLVTSPWLQSSIEPDLNFDTLRALPHTVNELRAINNPGLSYNNVSLTSSAMYSAPNNDDVHISNERLNQLINNEKRDISGPQGLQGPQGHPGPQGCQGPQGPMGPSGNDLEDTEEDEEEGEISGGEECLESYKDLINDPNEIVSINTPNITDNIVRYKKSAISKSKSIELPKKESAELPKDIVGGSFIGKVTTGKKMVVNWTNSTVDFNYAITSVKCKIGLSIEEKLQFNAVLNSVQLLEQAKAMFNDITKNESKSLMDSIMKIYESEMCIICLENKESQKLDTIFYQCGHQCCHYACGNTLTRCPLCQKYITSMLRV</sequence>
<feature type="compositionally biased region" description="Acidic residues" evidence="2">
    <location>
        <begin position="371"/>
        <end position="383"/>
    </location>
</feature>
<keyword evidence="1" id="KW-0863">Zinc-finger</keyword>